<dbReference type="STRING" id="4536.A0A0E0JCW0"/>
<name>A0A0E0JCW0_ORYNI</name>
<dbReference type="PANTHER" id="PTHR44137:SF16">
    <property type="entry name" value="OS03G0837400 PROTEIN"/>
    <property type="match status" value="1"/>
</dbReference>
<feature type="compositionally biased region" description="Low complexity" evidence="1">
    <location>
        <begin position="143"/>
        <end position="154"/>
    </location>
</feature>
<dbReference type="Proteomes" id="UP000006591">
    <property type="component" value="Chromosome 12"/>
</dbReference>
<dbReference type="PANTHER" id="PTHR44137">
    <property type="entry name" value="BNAC03G44070D PROTEIN"/>
    <property type="match status" value="1"/>
</dbReference>
<keyword evidence="3" id="KW-1185">Reference proteome</keyword>
<proteinExistence type="predicted"/>
<dbReference type="AlphaFoldDB" id="A0A0E0JCW0"/>
<accession>A0A0E0JCW0</accession>
<reference evidence="2" key="2">
    <citation type="submission" date="2018-04" db="EMBL/GenBank/DDBJ databases">
        <title>OnivRS2 (Oryza nivara Reference Sequence Version 2).</title>
        <authorList>
            <person name="Zhang J."/>
            <person name="Kudrna D."/>
            <person name="Lee S."/>
            <person name="Talag J."/>
            <person name="Rajasekar S."/>
            <person name="Welchert J."/>
            <person name="Hsing Y.-I."/>
            <person name="Wing R.A."/>
        </authorList>
    </citation>
    <scope>NUCLEOTIDE SEQUENCE [LARGE SCALE GENOMIC DNA]</scope>
    <source>
        <strain evidence="2">SL10</strain>
    </source>
</reference>
<protein>
    <recommendedName>
        <fullName evidence="4">J domain-containing protein</fullName>
    </recommendedName>
</protein>
<evidence type="ECO:0000313" key="3">
    <source>
        <dbReference type="Proteomes" id="UP000006591"/>
    </source>
</evidence>
<dbReference type="OMA" id="HKALCAK"/>
<evidence type="ECO:0000313" key="2">
    <source>
        <dbReference type="EnsemblPlants" id="ONIVA12G18870.1"/>
    </source>
</evidence>
<organism evidence="2">
    <name type="scientific">Oryza nivara</name>
    <name type="common">Indian wild rice</name>
    <name type="synonym">Oryza sativa f. spontanea</name>
    <dbReference type="NCBI Taxonomy" id="4536"/>
    <lineage>
        <taxon>Eukaryota</taxon>
        <taxon>Viridiplantae</taxon>
        <taxon>Streptophyta</taxon>
        <taxon>Embryophyta</taxon>
        <taxon>Tracheophyta</taxon>
        <taxon>Spermatophyta</taxon>
        <taxon>Magnoliopsida</taxon>
        <taxon>Liliopsida</taxon>
        <taxon>Poales</taxon>
        <taxon>Poaceae</taxon>
        <taxon>BOP clade</taxon>
        <taxon>Oryzoideae</taxon>
        <taxon>Oryzeae</taxon>
        <taxon>Oryzinae</taxon>
        <taxon>Oryza</taxon>
    </lineage>
</organism>
<dbReference type="Gramene" id="ONIVA12G18870.1">
    <property type="protein sequence ID" value="ONIVA12G18870.1"/>
    <property type="gene ID" value="ONIVA12G18870"/>
</dbReference>
<evidence type="ECO:0000256" key="1">
    <source>
        <dbReference type="SAM" id="MobiDB-lite"/>
    </source>
</evidence>
<dbReference type="EnsemblPlants" id="ONIVA12G18870.1">
    <property type="protein sequence ID" value="ONIVA12G18870.1"/>
    <property type="gene ID" value="ONIVA12G18870"/>
</dbReference>
<sequence length="202" mass="21591">MAATLPYALRKQLEAADKCFSDGNIKGGKMHADMAAALFSSAPEAQCAQAAFKVHAAAAAAATKDKTKTDHYAVLGVKLSATGKPDATTTNAVRKQHKALCAMFATAKDTSAAVAAANKLVDEALSALTDIKKSDVMSPPPTSTSTYSYQQKQQVARRKAKQRQEDQEFQARAACYQEEEEDDYYGGGRDKDGGRGGRHRGR</sequence>
<dbReference type="HOGENOM" id="CLU_121646_0_0_1"/>
<feature type="region of interest" description="Disordered" evidence="1">
    <location>
        <begin position="133"/>
        <end position="202"/>
    </location>
</feature>
<evidence type="ECO:0008006" key="4">
    <source>
        <dbReference type="Google" id="ProtNLM"/>
    </source>
</evidence>
<reference evidence="2" key="1">
    <citation type="submission" date="2015-04" db="UniProtKB">
        <authorList>
            <consortium name="EnsemblPlants"/>
        </authorList>
    </citation>
    <scope>IDENTIFICATION</scope>
    <source>
        <strain evidence="2">SL10</strain>
    </source>
</reference>